<keyword evidence="9 15" id="KW-0862">Zinc</keyword>
<keyword evidence="6 15" id="KW-0479">Metal-binding</keyword>
<dbReference type="InterPro" id="IPR037219">
    <property type="entry name" value="Peptidase_M41-like"/>
</dbReference>
<dbReference type="InterPro" id="IPR000642">
    <property type="entry name" value="Peptidase_M41"/>
</dbReference>
<keyword evidence="12 15" id="KW-0482">Metalloprotease</keyword>
<dbReference type="SMART" id="SM00382">
    <property type="entry name" value="AAA"/>
    <property type="match status" value="1"/>
</dbReference>
<evidence type="ECO:0000256" key="7">
    <source>
        <dbReference type="ARBA" id="ARBA00022741"/>
    </source>
</evidence>
<keyword evidence="8 15" id="KW-0378">Hydrolase</keyword>
<feature type="binding site" evidence="15">
    <location>
        <position position="418"/>
    </location>
    <ligand>
        <name>Zn(2+)</name>
        <dbReference type="ChEBI" id="CHEBI:29105"/>
        <note>catalytic</note>
    </ligand>
</feature>
<dbReference type="InterPro" id="IPR003593">
    <property type="entry name" value="AAA+_ATPase"/>
</dbReference>
<dbReference type="FunFam" id="1.10.8.60:FF:000001">
    <property type="entry name" value="ATP-dependent zinc metalloprotease FtsH"/>
    <property type="match status" value="1"/>
</dbReference>
<keyword evidence="5 15" id="KW-0812">Transmembrane</keyword>
<evidence type="ECO:0000256" key="16">
    <source>
        <dbReference type="RuleBase" id="RU003651"/>
    </source>
</evidence>
<evidence type="ECO:0000256" key="2">
    <source>
        <dbReference type="ARBA" id="ARBA00010044"/>
    </source>
</evidence>
<feature type="compositionally biased region" description="Basic and acidic residues" evidence="17">
    <location>
        <begin position="645"/>
        <end position="687"/>
    </location>
</feature>
<comment type="subcellular location">
    <subcellularLocation>
        <location evidence="15">Cell membrane</location>
        <topology evidence="15">Multi-pass membrane protein</topology>
        <orientation evidence="15">Cytoplasmic side</orientation>
    </subcellularLocation>
    <subcellularLocation>
        <location evidence="1">Membrane</location>
    </subcellularLocation>
</comment>
<dbReference type="FunFam" id="1.20.58.760:FF:000001">
    <property type="entry name" value="ATP-dependent zinc metalloprotease FtsH"/>
    <property type="match status" value="1"/>
</dbReference>
<comment type="cofactor">
    <cofactor evidence="15">
        <name>Zn(2+)</name>
        <dbReference type="ChEBI" id="CHEBI:29105"/>
    </cofactor>
    <text evidence="15">Binds 1 zinc ion per subunit.</text>
</comment>
<protein>
    <recommendedName>
        <fullName evidence="15">ATP-dependent zinc metalloprotease FtsH</fullName>
        <ecNumber evidence="15">3.4.24.-</ecNumber>
    </recommendedName>
</protein>
<feature type="binding site" evidence="15">
    <location>
        <begin position="196"/>
        <end position="203"/>
    </location>
    <ligand>
        <name>ATP</name>
        <dbReference type="ChEBI" id="CHEBI:30616"/>
    </ligand>
</feature>
<feature type="binding site" evidence="15">
    <location>
        <position position="422"/>
    </location>
    <ligand>
        <name>Zn(2+)</name>
        <dbReference type="ChEBI" id="CHEBI:29105"/>
        <note>catalytic</note>
    </ligand>
</feature>
<evidence type="ECO:0000256" key="17">
    <source>
        <dbReference type="SAM" id="MobiDB-lite"/>
    </source>
</evidence>
<dbReference type="GO" id="GO:0006508">
    <property type="term" value="P:proteolysis"/>
    <property type="evidence" value="ECO:0007669"/>
    <property type="project" value="UniProtKB-KW"/>
</dbReference>
<feature type="transmembrane region" description="Helical" evidence="15">
    <location>
        <begin position="7"/>
        <end position="25"/>
    </location>
</feature>
<keyword evidence="10 15" id="KW-0067">ATP-binding</keyword>
<keyword evidence="11 15" id="KW-1133">Transmembrane helix</keyword>
<dbReference type="InterPro" id="IPR003960">
    <property type="entry name" value="ATPase_AAA_CS"/>
</dbReference>
<dbReference type="HAMAP" id="MF_01458">
    <property type="entry name" value="FtsH"/>
    <property type="match status" value="1"/>
</dbReference>
<dbReference type="CDD" id="cd19501">
    <property type="entry name" value="RecA-like_FtsH"/>
    <property type="match status" value="1"/>
</dbReference>
<dbReference type="GO" id="GO:0051301">
    <property type="term" value="P:cell division"/>
    <property type="evidence" value="ECO:0007669"/>
    <property type="project" value="UniProtKB-KW"/>
</dbReference>
<evidence type="ECO:0000256" key="14">
    <source>
        <dbReference type="ARBA" id="ARBA00061570"/>
    </source>
</evidence>
<dbReference type="EMBL" id="JACIFE010000003">
    <property type="protein sequence ID" value="MBB4076299.1"/>
    <property type="molecule type" value="Genomic_DNA"/>
</dbReference>
<name>A0A840E3E1_9HYPH</name>
<keyword evidence="3 15" id="KW-1003">Cell membrane</keyword>
<comment type="caution">
    <text evidence="19">The sequence shown here is derived from an EMBL/GenBank/DDBJ whole genome shotgun (WGS) entry which is preliminary data.</text>
</comment>
<feature type="active site" evidence="15">
    <location>
        <position position="419"/>
    </location>
</feature>
<feature type="compositionally biased region" description="Basic and acidic residues" evidence="17">
    <location>
        <begin position="706"/>
        <end position="722"/>
    </location>
</feature>
<keyword evidence="13 15" id="KW-0472">Membrane</keyword>
<dbReference type="GO" id="GO:0030163">
    <property type="term" value="P:protein catabolic process"/>
    <property type="evidence" value="ECO:0007669"/>
    <property type="project" value="UniProtKB-UniRule"/>
</dbReference>
<dbReference type="InterPro" id="IPR005936">
    <property type="entry name" value="FtsH"/>
</dbReference>
<evidence type="ECO:0000256" key="4">
    <source>
        <dbReference type="ARBA" id="ARBA00022670"/>
    </source>
</evidence>
<evidence type="ECO:0000256" key="15">
    <source>
        <dbReference type="HAMAP-Rule" id="MF_01458"/>
    </source>
</evidence>
<feature type="domain" description="AAA+ ATPase" evidence="18">
    <location>
        <begin position="188"/>
        <end position="327"/>
    </location>
</feature>
<comment type="subunit">
    <text evidence="15">Homohexamer.</text>
</comment>
<evidence type="ECO:0000256" key="6">
    <source>
        <dbReference type="ARBA" id="ARBA00022723"/>
    </source>
</evidence>
<dbReference type="PRINTS" id="PR00830">
    <property type="entry name" value="ENDOLAPTASE"/>
</dbReference>
<gene>
    <name evidence="15" type="primary">ftsH</name>
    <name evidence="19" type="ORF">GGR08_000592</name>
</gene>
<evidence type="ECO:0000259" key="18">
    <source>
        <dbReference type="SMART" id="SM00382"/>
    </source>
</evidence>
<keyword evidence="4 15" id="KW-0645">Protease</keyword>
<accession>A0A840E3E1</accession>
<dbReference type="Pfam" id="PF01434">
    <property type="entry name" value="Peptidase_M41"/>
    <property type="match status" value="1"/>
</dbReference>
<comment type="similarity">
    <text evidence="16">Belongs to the AAA ATPase family.</text>
</comment>
<evidence type="ECO:0000256" key="1">
    <source>
        <dbReference type="ARBA" id="ARBA00004370"/>
    </source>
</evidence>
<comment type="function">
    <text evidence="15">Acts as a processive, ATP-dependent zinc metallopeptidase for both cytoplasmic and membrane proteins. Plays a role in the quality control of integral membrane proteins.</text>
</comment>
<organism evidence="19 20">
    <name type="scientific">Bartonella fuyuanensis</name>
    <dbReference type="NCBI Taxonomy" id="1460968"/>
    <lineage>
        <taxon>Bacteria</taxon>
        <taxon>Pseudomonadati</taxon>
        <taxon>Pseudomonadota</taxon>
        <taxon>Alphaproteobacteria</taxon>
        <taxon>Hyphomicrobiales</taxon>
        <taxon>Bartonellaceae</taxon>
        <taxon>Bartonella</taxon>
    </lineage>
</organism>
<keyword evidence="19" id="KW-0132">Cell division</keyword>
<evidence type="ECO:0000256" key="3">
    <source>
        <dbReference type="ARBA" id="ARBA00022475"/>
    </source>
</evidence>
<dbReference type="SUPFAM" id="SSF52540">
    <property type="entry name" value="P-loop containing nucleoside triphosphate hydrolases"/>
    <property type="match status" value="1"/>
</dbReference>
<feature type="compositionally biased region" description="Polar residues" evidence="17">
    <location>
        <begin position="688"/>
        <end position="702"/>
    </location>
</feature>
<keyword evidence="20" id="KW-1185">Reference proteome</keyword>
<dbReference type="Gene3D" id="1.10.8.60">
    <property type="match status" value="1"/>
</dbReference>
<dbReference type="GO" id="GO:0004176">
    <property type="term" value="F:ATP-dependent peptidase activity"/>
    <property type="evidence" value="ECO:0007669"/>
    <property type="project" value="InterPro"/>
</dbReference>
<dbReference type="PANTHER" id="PTHR23076:SF97">
    <property type="entry name" value="ATP-DEPENDENT ZINC METALLOPROTEASE YME1L1"/>
    <property type="match status" value="1"/>
</dbReference>
<evidence type="ECO:0000256" key="13">
    <source>
        <dbReference type="ARBA" id="ARBA00023136"/>
    </source>
</evidence>
<feature type="region of interest" description="Disordered" evidence="17">
    <location>
        <begin position="605"/>
        <end position="722"/>
    </location>
</feature>
<dbReference type="Pfam" id="PF06480">
    <property type="entry name" value="FtsH_ext"/>
    <property type="match status" value="1"/>
</dbReference>
<dbReference type="GO" id="GO:0008270">
    <property type="term" value="F:zinc ion binding"/>
    <property type="evidence" value="ECO:0007669"/>
    <property type="project" value="UniProtKB-UniRule"/>
</dbReference>
<dbReference type="Proteomes" id="UP000585970">
    <property type="component" value="Unassembled WGS sequence"/>
</dbReference>
<dbReference type="EC" id="3.4.24.-" evidence="15"/>
<reference evidence="19 20" key="1">
    <citation type="submission" date="2020-08" db="EMBL/GenBank/DDBJ databases">
        <title>Genomic Encyclopedia of Type Strains, Phase IV (KMG-IV): sequencing the most valuable type-strain genomes for metagenomic binning, comparative biology and taxonomic classification.</title>
        <authorList>
            <person name="Goeker M."/>
        </authorList>
    </citation>
    <scope>NUCLEOTIDE SEQUENCE [LARGE SCALE GENOMIC DNA]</scope>
    <source>
        <strain evidence="19 20">DSM 100694</strain>
    </source>
</reference>
<evidence type="ECO:0000256" key="8">
    <source>
        <dbReference type="ARBA" id="ARBA00022801"/>
    </source>
</evidence>
<dbReference type="Gene3D" id="3.30.720.210">
    <property type="match status" value="1"/>
</dbReference>
<keyword evidence="7 15" id="KW-0547">Nucleotide-binding</keyword>
<keyword evidence="19" id="KW-0131">Cell cycle</keyword>
<dbReference type="Pfam" id="PF00004">
    <property type="entry name" value="AAA"/>
    <property type="match status" value="1"/>
</dbReference>
<feature type="transmembrane region" description="Helical" evidence="15">
    <location>
        <begin position="103"/>
        <end position="124"/>
    </location>
</feature>
<dbReference type="InterPro" id="IPR011546">
    <property type="entry name" value="Pept_M41_FtsH_extracell"/>
</dbReference>
<evidence type="ECO:0000256" key="11">
    <source>
        <dbReference type="ARBA" id="ARBA00022989"/>
    </source>
</evidence>
<dbReference type="AlphaFoldDB" id="A0A840E3E1"/>
<dbReference type="Gene3D" id="1.20.58.760">
    <property type="entry name" value="Peptidase M41"/>
    <property type="match status" value="1"/>
</dbReference>
<dbReference type="Gene3D" id="3.40.50.300">
    <property type="entry name" value="P-loop containing nucleotide triphosphate hydrolases"/>
    <property type="match status" value="1"/>
</dbReference>
<dbReference type="PROSITE" id="PS00674">
    <property type="entry name" value="AAA"/>
    <property type="match status" value="1"/>
</dbReference>
<evidence type="ECO:0000256" key="10">
    <source>
        <dbReference type="ARBA" id="ARBA00022840"/>
    </source>
</evidence>
<dbReference type="SUPFAM" id="SSF140990">
    <property type="entry name" value="FtsH protease domain-like"/>
    <property type="match status" value="1"/>
</dbReference>
<dbReference type="GO" id="GO:0005886">
    <property type="term" value="C:plasma membrane"/>
    <property type="evidence" value="ECO:0007669"/>
    <property type="project" value="UniProtKB-SubCell"/>
</dbReference>
<dbReference type="GO" id="GO:0016887">
    <property type="term" value="F:ATP hydrolysis activity"/>
    <property type="evidence" value="ECO:0007669"/>
    <property type="project" value="UniProtKB-UniRule"/>
</dbReference>
<evidence type="ECO:0000256" key="12">
    <source>
        <dbReference type="ARBA" id="ARBA00023049"/>
    </source>
</evidence>
<feature type="binding site" evidence="15">
    <location>
        <position position="496"/>
    </location>
    <ligand>
        <name>Zn(2+)</name>
        <dbReference type="ChEBI" id="CHEBI:29105"/>
        <note>catalytic</note>
    </ligand>
</feature>
<dbReference type="InterPro" id="IPR027417">
    <property type="entry name" value="P-loop_NTPase"/>
</dbReference>
<sequence length="722" mass="79693">MNSNYRSLLIWGVIALILIVSFSFFNGDSQRSGGGEVSYSEFLRKIENNELKSVTIQGQKLTGQTVEHRAISTYAPRDPGLIQKLESKNVNVKAIPESSGNSIFLNLLFSLLPVIIIVGAWVFFMRQMQNGSRGAMGFGKSKARLLNEAQGRVTFKDVAGVEEAKQDLQEIVEFLREPQKFQRLGGRIPRGVLLVGPPGTGKTLLARSVAGEANVPFFTISGSDFVEMFVGVGASRVRDMFEQAKKNAPCIIFIDEIDAVGRHRGAGLGGGNDEREQTLNQLLVEMDGFEPNESIILIAATNRPDVLDPALLRPGRFDRQVVVPNPDVSGREQILKVHVRNVPLAPNVDLKILARGTPGFSGADLMNLVNEAALMAASRNKRVVTMQEFEDAKDKVMMGAERRSTAMTQEEKELTAYHEAGHAIVALNVPVADPVHKATIVPRGRALGMVMQLPEGDRYSMSYRWMISRLAIMMGGRVAEELKFGKENITSGASSDIEQATKLARAMITRWGFSDLLGNVAYGDNQDEVFLGHSVARTQNVSEETARMIDMEVRKLIDDAYKNATNILKTKKKEWFALAQGLLEYETLTGAEINEVIAGKLPSRTQKDESVTLRVSSVPKTGTGRVEIPVKNEKNNEIASKTMPHKAETDKRKKNKAEGTVEQKIEKSREFEPKKVELKNVQEEGSQKKTQNTQASTKLVNRSKSKGSDEKKSNIAGHDKEK</sequence>
<comment type="similarity">
    <text evidence="14 15">In the central section; belongs to the AAA ATPase family.</text>
</comment>
<dbReference type="FunFam" id="3.40.50.300:FF:000001">
    <property type="entry name" value="ATP-dependent zinc metalloprotease FtsH"/>
    <property type="match status" value="1"/>
</dbReference>
<dbReference type="InterPro" id="IPR003959">
    <property type="entry name" value="ATPase_AAA_core"/>
</dbReference>
<evidence type="ECO:0000313" key="20">
    <source>
        <dbReference type="Proteomes" id="UP000585970"/>
    </source>
</evidence>
<proteinExistence type="inferred from homology"/>
<dbReference type="RefSeq" id="WP_183193861.1">
    <property type="nucleotide sequence ID" value="NZ_JACIFE010000003.1"/>
</dbReference>
<dbReference type="PANTHER" id="PTHR23076">
    <property type="entry name" value="METALLOPROTEASE M41 FTSH"/>
    <property type="match status" value="1"/>
</dbReference>
<evidence type="ECO:0000256" key="9">
    <source>
        <dbReference type="ARBA" id="ARBA00022833"/>
    </source>
</evidence>
<dbReference type="NCBIfam" id="TIGR01241">
    <property type="entry name" value="FtsH_fam"/>
    <property type="match status" value="1"/>
</dbReference>
<dbReference type="Pfam" id="PF17862">
    <property type="entry name" value="AAA_lid_3"/>
    <property type="match status" value="1"/>
</dbReference>
<evidence type="ECO:0000313" key="19">
    <source>
        <dbReference type="EMBL" id="MBB4076299.1"/>
    </source>
</evidence>
<dbReference type="InterPro" id="IPR041569">
    <property type="entry name" value="AAA_lid_3"/>
</dbReference>
<comment type="similarity">
    <text evidence="2 15">In the C-terminal section; belongs to the peptidase M41 family.</text>
</comment>
<evidence type="ECO:0000256" key="5">
    <source>
        <dbReference type="ARBA" id="ARBA00022692"/>
    </source>
</evidence>
<dbReference type="GO" id="GO:0004222">
    <property type="term" value="F:metalloendopeptidase activity"/>
    <property type="evidence" value="ECO:0007669"/>
    <property type="project" value="InterPro"/>
</dbReference>
<dbReference type="GO" id="GO:0005524">
    <property type="term" value="F:ATP binding"/>
    <property type="evidence" value="ECO:0007669"/>
    <property type="project" value="UniProtKB-UniRule"/>
</dbReference>